<evidence type="ECO:0000313" key="9">
    <source>
        <dbReference type="Proteomes" id="UP000076532"/>
    </source>
</evidence>
<evidence type="ECO:0000259" key="7">
    <source>
        <dbReference type="Pfam" id="PF13886"/>
    </source>
</evidence>
<dbReference type="GO" id="GO:0016020">
    <property type="term" value="C:membrane"/>
    <property type="evidence" value="ECO:0007669"/>
    <property type="project" value="UniProtKB-SubCell"/>
</dbReference>
<reference evidence="8 9" key="1">
    <citation type="journal article" date="2016" name="Mol. Biol. Evol.">
        <title>Comparative Genomics of Early-Diverging Mushroom-Forming Fungi Provides Insights into the Origins of Lignocellulose Decay Capabilities.</title>
        <authorList>
            <person name="Nagy L.G."/>
            <person name="Riley R."/>
            <person name="Tritt A."/>
            <person name="Adam C."/>
            <person name="Daum C."/>
            <person name="Floudas D."/>
            <person name="Sun H."/>
            <person name="Yadav J.S."/>
            <person name="Pangilinan J."/>
            <person name="Larsson K.H."/>
            <person name="Matsuura K."/>
            <person name="Barry K."/>
            <person name="Labutti K."/>
            <person name="Kuo R."/>
            <person name="Ohm R.A."/>
            <person name="Bhattacharya S.S."/>
            <person name="Shirouzu T."/>
            <person name="Yoshinaga Y."/>
            <person name="Martin F.M."/>
            <person name="Grigoriev I.V."/>
            <person name="Hibbett D.S."/>
        </authorList>
    </citation>
    <scope>NUCLEOTIDE SEQUENCE [LARGE SCALE GENOMIC DNA]</scope>
    <source>
        <strain evidence="8 9">CBS 109695</strain>
    </source>
</reference>
<gene>
    <name evidence="8" type="ORF">FIBSPDRAFT_752924</name>
</gene>
<proteinExistence type="predicted"/>
<comment type="subcellular location">
    <subcellularLocation>
        <location evidence="1">Membrane</location>
        <topology evidence="1">Multi-pass membrane protein</topology>
    </subcellularLocation>
</comment>
<feature type="domain" description="TM7S3/TM198-like" evidence="7">
    <location>
        <begin position="60"/>
        <end position="258"/>
    </location>
</feature>
<name>A0A166CJX9_9AGAM</name>
<evidence type="ECO:0000256" key="1">
    <source>
        <dbReference type="ARBA" id="ARBA00004141"/>
    </source>
</evidence>
<dbReference type="AlphaFoldDB" id="A0A166CJX9"/>
<feature type="transmembrane region" description="Helical" evidence="6">
    <location>
        <begin position="129"/>
        <end position="148"/>
    </location>
</feature>
<feature type="transmembrane region" description="Helical" evidence="6">
    <location>
        <begin position="160"/>
        <end position="178"/>
    </location>
</feature>
<dbReference type="InterPro" id="IPR025256">
    <property type="entry name" value="TM7S3/TM198-like_dom"/>
</dbReference>
<accession>A0A166CJX9</accession>
<keyword evidence="3 6" id="KW-1133">Transmembrane helix</keyword>
<feature type="region of interest" description="Disordered" evidence="5">
    <location>
        <begin position="293"/>
        <end position="316"/>
    </location>
</feature>
<feature type="transmembrane region" description="Helical" evidence="6">
    <location>
        <begin position="49"/>
        <end position="68"/>
    </location>
</feature>
<feature type="transmembrane region" description="Helical" evidence="6">
    <location>
        <begin position="185"/>
        <end position="205"/>
    </location>
</feature>
<organism evidence="8 9">
    <name type="scientific">Athelia psychrophila</name>
    <dbReference type="NCBI Taxonomy" id="1759441"/>
    <lineage>
        <taxon>Eukaryota</taxon>
        <taxon>Fungi</taxon>
        <taxon>Dikarya</taxon>
        <taxon>Basidiomycota</taxon>
        <taxon>Agaricomycotina</taxon>
        <taxon>Agaricomycetes</taxon>
        <taxon>Agaricomycetidae</taxon>
        <taxon>Atheliales</taxon>
        <taxon>Atheliaceae</taxon>
        <taxon>Athelia</taxon>
    </lineage>
</organism>
<protein>
    <recommendedName>
        <fullName evidence="7">TM7S3/TM198-like domain-containing protein</fullName>
    </recommendedName>
</protein>
<dbReference type="EMBL" id="KV417628">
    <property type="protein sequence ID" value="KZP13729.1"/>
    <property type="molecule type" value="Genomic_DNA"/>
</dbReference>
<feature type="transmembrane region" description="Helical" evidence="6">
    <location>
        <begin position="75"/>
        <end position="93"/>
    </location>
</feature>
<sequence length="316" mass="32815">MSQNILQDVARRGAVIENLGGSIIVVNSDTAGLIAQGTASDGAGTDYDAAALIWLIGSFALGVPLAFAGVRGWRLTLGSATGLTTGLFAWAALVNTISSAGLPDIALAGIVAGFMVVGFAIGLFPFGRIAGIATLGALGGLAIGVRVVLFGDNLLVGKFFVNWLIAGACGLVGVILVFMVERFGVIALTASTGTFLIALGVDLTLHKQSGMSRGLRFLFDRNSSHLADIVSNGYKPSLSTIITLAVSLVLIPILTFAQHKIFRDPFDRTPPPEEPFDFSPDAVNSSQEMMVGVTPDMPRASGPGVLKSRFSGFSTK</sequence>
<evidence type="ECO:0000256" key="4">
    <source>
        <dbReference type="ARBA" id="ARBA00023136"/>
    </source>
</evidence>
<evidence type="ECO:0000256" key="2">
    <source>
        <dbReference type="ARBA" id="ARBA00022692"/>
    </source>
</evidence>
<evidence type="ECO:0000256" key="3">
    <source>
        <dbReference type="ARBA" id="ARBA00022989"/>
    </source>
</evidence>
<evidence type="ECO:0000256" key="6">
    <source>
        <dbReference type="SAM" id="Phobius"/>
    </source>
</evidence>
<dbReference type="Proteomes" id="UP000076532">
    <property type="component" value="Unassembled WGS sequence"/>
</dbReference>
<evidence type="ECO:0000313" key="8">
    <source>
        <dbReference type="EMBL" id="KZP13729.1"/>
    </source>
</evidence>
<keyword evidence="4 6" id="KW-0472">Membrane</keyword>
<feature type="transmembrane region" description="Helical" evidence="6">
    <location>
        <begin position="238"/>
        <end position="257"/>
    </location>
</feature>
<evidence type="ECO:0000256" key="5">
    <source>
        <dbReference type="SAM" id="MobiDB-lite"/>
    </source>
</evidence>
<keyword evidence="2 6" id="KW-0812">Transmembrane</keyword>
<keyword evidence="9" id="KW-1185">Reference proteome</keyword>
<dbReference type="OrthoDB" id="3359595at2759"/>
<dbReference type="Pfam" id="PF13886">
    <property type="entry name" value="TM7S3_TM198"/>
    <property type="match status" value="1"/>
</dbReference>
<feature type="transmembrane region" description="Helical" evidence="6">
    <location>
        <begin position="105"/>
        <end position="124"/>
    </location>
</feature>